<dbReference type="EMBL" id="JAUSUT010000001">
    <property type="protein sequence ID" value="MDQ0383106.1"/>
    <property type="molecule type" value="Genomic_DNA"/>
</dbReference>
<comment type="caution">
    <text evidence="1">The sequence shown here is derived from an EMBL/GenBank/DDBJ whole genome shotgun (WGS) entry which is preliminary data.</text>
</comment>
<keyword evidence="2" id="KW-1185">Reference proteome</keyword>
<dbReference type="Proteomes" id="UP001229651">
    <property type="component" value="Unassembled WGS sequence"/>
</dbReference>
<accession>A0ABU0F7L4</accession>
<organism evidence="1 2">
    <name type="scientific">Amycolatopsis thermophila</name>
    <dbReference type="NCBI Taxonomy" id="206084"/>
    <lineage>
        <taxon>Bacteria</taxon>
        <taxon>Bacillati</taxon>
        <taxon>Actinomycetota</taxon>
        <taxon>Actinomycetes</taxon>
        <taxon>Pseudonocardiales</taxon>
        <taxon>Pseudonocardiaceae</taxon>
        <taxon>Amycolatopsis</taxon>
    </lineage>
</organism>
<name>A0ABU0F7L4_9PSEU</name>
<sequence>MSDDAQAATAAVAVVETMRAGALKRLATEGGFAVDEQTGEKMIQALQGIVDALEARWSALQAFGQAPPMSDTATARWVSDTMVKTASDERGLLTQLERARAELPTYIEAIRLAQKNYRSQDGDTGATLRRLRAEQA</sequence>
<dbReference type="RefSeq" id="WP_306998856.1">
    <property type="nucleotide sequence ID" value="NZ_JAUSUT010000001.1"/>
</dbReference>
<reference evidence="1 2" key="1">
    <citation type="submission" date="2023-07" db="EMBL/GenBank/DDBJ databases">
        <title>Sequencing the genomes of 1000 actinobacteria strains.</title>
        <authorList>
            <person name="Klenk H.-P."/>
        </authorList>
    </citation>
    <scope>NUCLEOTIDE SEQUENCE [LARGE SCALE GENOMIC DNA]</scope>
    <source>
        <strain evidence="1 2">DSM 45805</strain>
    </source>
</reference>
<protein>
    <recommendedName>
        <fullName evidence="3">PE domain-containing protein</fullName>
    </recommendedName>
</protein>
<evidence type="ECO:0008006" key="3">
    <source>
        <dbReference type="Google" id="ProtNLM"/>
    </source>
</evidence>
<proteinExistence type="predicted"/>
<gene>
    <name evidence="1" type="ORF">FB470_007100</name>
</gene>
<evidence type="ECO:0000313" key="2">
    <source>
        <dbReference type="Proteomes" id="UP001229651"/>
    </source>
</evidence>
<evidence type="ECO:0000313" key="1">
    <source>
        <dbReference type="EMBL" id="MDQ0383106.1"/>
    </source>
</evidence>